<organism evidence="1 2">
    <name type="scientific">Morus notabilis</name>
    <dbReference type="NCBI Taxonomy" id="981085"/>
    <lineage>
        <taxon>Eukaryota</taxon>
        <taxon>Viridiplantae</taxon>
        <taxon>Streptophyta</taxon>
        <taxon>Embryophyta</taxon>
        <taxon>Tracheophyta</taxon>
        <taxon>Spermatophyta</taxon>
        <taxon>Magnoliopsida</taxon>
        <taxon>eudicotyledons</taxon>
        <taxon>Gunneridae</taxon>
        <taxon>Pentapetalae</taxon>
        <taxon>rosids</taxon>
        <taxon>fabids</taxon>
        <taxon>Rosales</taxon>
        <taxon>Moraceae</taxon>
        <taxon>Moreae</taxon>
        <taxon>Morus</taxon>
    </lineage>
</organism>
<dbReference type="OrthoDB" id="1924480at2759"/>
<dbReference type="AlphaFoldDB" id="W9RU46"/>
<reference evidence="2" key="1">
    <citation type="submission" date="2013-01" db="EMBL/GenBank/DDBJ databases">
        <title>Draft Genome Sequence of a Mulberry Tree, Morus notabilis C.K. Schneid.</title>
        <authorList>
            <person name="He N."/>
            <person name="Zhao S."/>
        </authorList>
    </citation>
    <scope>NUCLEOTIDE SEQUENCE</scope>
</reference>
<evidence type="ECO:0000313" key="2">
    <source>
        <dbReference type="Proteomes" id="UP000030645"/>
    </source>
</evidence>
<sequence>MNNGCNEENNCCYFHPREVVVGVCPFCLNERLLMLASSHQGRRRSSSSSSSRCKTTTYKAHQNDNIHHINNVKKPPINFQKIFDFSSLLHRLEFRPWKPENFSYGDHDHDVSTSQEDSFISIKFEDNGMASWEKNNNNNTVSKVSLENCNVPWKKNHSLGKEQAETKTVIEHGKPRASSLRWRKRIGHLFQLMRWKKSNKGTVCHVSSKVEGVKVRKGWIRTLTKKRTM</sequence>
<dbReference type="PANTHER" id="PTHR35995:SF1">
    <property type="entry name" value="OS04G0690500 PROTEIN"/>
    <property type="match status" value="1"/>
</dbReference>
<name>W9RU46_9ROSA</name>
<dbReference type="Pfam" id="PF05340">
    <property type="entry name" value="DUF740"/>
    <property type="match status" value="1"/>
</dbReference>
<keyword evidence="2" id="KW-1185">Reference proteome</keyword>
<dbReference type="EMBL" id="KE345632">
    <property type="protein sequence ID" value="EXC10213.1"/>
    <property type="molecule type" value="Genomic_DNA"/>
</dbReference>
<dbReference type="KEGG" id="mnt:21387893"/>
<dbReference type="STRING" id="981085.W9RU46"/>
<dbReference type="Proteomes" id="UP000030645">
    <property type="component" value="Unassembled WGS sequence"/>
</dbReference>
<proteinExistence type="predicted"/>
<gene>
    <name evidence="1" type="ORF">L484_004391</name>
</gene>
<evidence type="ECO:0000313" key="1">
    <source>
        <dbReference type="EMBL" id="EXC10213.1"/>
    </source>
</evidence>
<dbReference type="InterPro" id="IPR008004">
    <property type="entry name" value="OCTOPUS-like"/>
</dbReference>
<protein>
    <submittedName>
        <fullName evidence="1">Uncharacterized protein</fullName>
    </submittedName>
</protein>
<dbReference type="eggNOG" id="KOG0017">
    <property type="taxonomic scope" value="Eukaryota"/>
</dbReference>
<accession>W9RU46</accession>
<dbReference type="PANTHER" id="PTHR35995">
    <property type="entry name" value="OS04G0690500 PROTEIN"/>
    <property type="match status" value="1"/>
</dbReference>